<accession>A0AAE3JJZ9</accession>
<name>A0AAE3JJZ9_9SPIR</name>
<dbReference type="GO" id="GO:0016491">
    <property type="term" value="F:oxidoreductase activity"/>
    <property type="evidence" value="ECO:0007669"/>
    <property type="project" value="TreeGrafter"/>
</dbReference>
<dbReference type="InterPro" id="IPR016024">
    <property type="entry name" value="ARM-type_fold"/>
</dbReference>
<dbReference type="RefSeq" id="WP_230755281.1">
    <property type="nucleotide sequence ID" value="NZ_JAINWA010000003.1"/>
</dbReference>
<reference evidence="1" key="1">
    <citation type="submission" date="2021-08" db="EMBL/GenBank/DDBJ databases">
        <title>Comparative analyses of Brucepasteria parasyntrophica and Teretinema zuelzerae.</title>
        <authorList>
            <person name="Song Y."/>
            <person name="Brune A."/>
        </authorList>
    </citation>
    <scope>NUCLEOTIDE SEQUENCE</scope>
    <source>
        <strain evidence="1">DSM 1903</strain>
    </source>
</reference>
<dbReference type="InterPro" id="IPR011989">
    <property type="entry name" value="ARM-like"/>
</dbReference>
<dbReference type="SUPFAM" id="SSF48371">
    <property type="entry name" value="ARM repeat"/>
    <property type="match status" value="1"/>
</dbReference>
<dbReference type="InterPro" id="IPR004155">
    <property type="entry name" value="PBS_lyase_HEAT"/>
</dbReference>
<keyword evidence="2" id="KW-1185">Reference proteome</keyword>
<organism evidence="1 2">
    <name type="scientific">Teretinema zuelzerae</name>
    <dbReference type="NCBI Taxonomy" id="156"/>
    <lineage>
        <taxon>Bacteria</taxon>
        <taxon>Pseudomonadati</taxon>
        <taxon>Spirochaetota</taxon>
        <taxon>Spirochaetia</taxon>
        <taxon>Spirochaetales</taxon>
        <taxon>Treponemataceae</taxon>
        <taxon>Teretinema</taxon>
    </lineage>
</organism>
<dbReference type="SMART" id="SM00567">
    <property type="entry name" value="EZ_HEAT"/>
    <property type="match status" value="6"/>
</dbReference>
<dbReference type="Gene3D" id="1.25.10.10">
    <property type="entry name" value="Leucine-rich Repeat Variant"/>
    <property type="match status" value="1"/>
</dbReference>
<dbReference type="PANTHER" id="PTHR12697:SF5">
    <property type="entry name" value="DEOXYHYPUSINE HYDROXYLASE"/>
    <property type="match status" value="1"/>
</dbReference>
<dbReference type="EMBL" id="JAINWA010000003">
    <property type="protein sequence ID" value="MCD1654760.1"/>
    <property type="molecule type" value="Genomic_DNA"/>
</dbReference>
<dbReference type="PANTHER" id="PTHR12697">
    <property type="entry name" value="PBS LYASE HEAT-LIKE PROTEIN"/>
    <property type="match status" value="1"/>
</dbReference>
<comment type="caution">
    <text evidence="1">The sequence shown here is derived from an EMBL/GenBank/DDBJ whole genome shotgun (WGS) entry which is preliminary data.</text>
</comment>
<gene>
    <name evidence="1" type="ORF">K7J14_08595</name>
</gene>
<dbReference type="Pfam" id="PF13646">
    <property type="entry name" value="HEAT_2"/>
    <property type="match status" value="2"/>
</dbReference>
<dbReference type="AlphaFoldDB" id="A0AAE3JJZ9"/>
<proteinExistence type="predicted"/>
<evidence type="ECO:0000313" key="1">
    <source>
        <dbReference type="EMBL" id="MCD1654760.1"/>
    </source>
</evidence>
<dbReference type="Proteomes" id="UP001198163">
    <property type="component" value="Unassembled WGS sequence"/>
</dbReference>
<protein>
    <submittedName>
        <fullName evidence="1">HEAT repeat domain-containing protein</fullName>
    </submittedName>
</protein>
<evidence type="ECO:0000313" key="2">
    <source>
        <dbReference type="Proteomes" id="UP001198163"/>
    </source>
</evidence>
<sequence length="452" mass="50872">MKRFLALICAFASSMFLFSLEKTDLDIRRDILAYGLENEIVELIDALIKEDESGLQNELQALFDSTRSSAVKESLLKYYGEKNDPYPKEWALSIIADPWDHKKTTVLSIFSYIEKMKAQEAASSVRAILKSENTDYRDSAISLLGSIGTEEDADFLFDFLEDEFSVDEKTRLVIRQNVMTALGKLKAEKYRVRFEEVAGNEDENAVIRSTAAVALGEIGNPESIPILESLFLDKDPLLRSASVKALSGYSSEASTAIILEGFKDPYYKVRLDAIASAEKLKLNESVPYLLYRSKSDPVESVRYRSYEALGLIGDQEGYSWLAEQFANKKNAEGLRLKAASVLAEHHKTSFSPLLLKELISVLEDEKKIKYRYELLKLMIAKRTELDSSVCISLLTSKDPTTKSFGIDLFELYKFTEAKSEIEKIAADEKQGALHRRAKRIIESDKTTTASGE</sequence>